<dbReference type="PANTHER" id="PTHR12993">
    <property type="entry name" value="N-ACETYLGLUCOSAMINYL-PHOSPHATIDYLINOSITOL DE-N-ACETYLASE-RELATED"/>
    <property type="match status" value="1"/>
</dbReference>
<sequence length="253" mass="28328">MNWLLITIAVSIAGITFALNAASPGHEQLLDHDVLFVFAHPDDESMFFGPTVDFVSRRRHGGVHLLCLSNGNADGLGAIRAKEIVEAASRYKIPASNVHVVEDPKLQDGMRNTWSTTAVASAVGSAIESAKSAGRSISLVITFDGYGISGHANHRACHRGVIDYAREHRGLRVYTLDSVNILRKYWTLLDATFTYLTYRWGSERRVVVCADHRAQARIRDAMVEAHKSQMVWYRQIWISLSRYMSTNSLRREL</sequence>
<evidence type="ECO:0000256" key="3">
    <source>
        <dbReference type="SAM" id="SignalP"/>
    </source>
</evidence>
<dbReference type="Pfam" id="PF02585">
    <property type="entry name" value="PIG-L"/>
    <property type="match status" value="1"/>
</dbReference>
<dbReference type="OrthoDB" id="440160at2759"/>
<dbReference type="Proteomes" id="UP000001744">
    <property type="component" value="Unassembled WGS sequence"/>
</dbReference>
<dbReference type="EMBL" id="KE651168">
    <property type="protein sequence ID" value="EEB06371.1"/>
    <property type="molecule type" value="Genomic_DNA"/>
</dbReference>
<dbReference type="EC" id="3.5.1.89" evidence="2"/>
<dbReference type="VEuPathDB" id="FungiDB:SJAG_01416"/>
<comment type="similarity">
    <text evidence="1">Belongs to the PIGL family.</text>
</comment>
<dbReference type="GO" id="GO:0006506">
    <property type="term" value="P:GPI anchor biosynthetic process"/>
    <property type="evidence" value="ECO:0007669"/>
    <property type="project" value="UniProtKB-UniPathway"/>
</dbReference>
<keyword evidence="3" id="KW-0732">Signal</keyword>
<dbReference type="JaponicusDB" id="SJAG_01416">
    <property type="gene designation" value="gpi12"/>
</dbReference>
<evidence type="ECO:0000256" key="1">
    <source>
        <dbReference type="ARBA" id="ARBA00006066"/>
    </source>
</evidence>
<dbReference type="eggNOG" id="KOG3332">
    <property type="taxonomic scope" value="Eukaryota"/>
</dbReference>
<dbReference type="HOGENOM" id="CLU_034979_1_0_1"/>
<dbReference type="SUPFAM" id="SSF102588">
    <property type="entry name" value="LmbE-like"/>
    <property type="match status" value="1"/>
</dbReference>
<dbReference type="Gene3D" id="3.40.50.10320">
    <property type="entry name" value="LmbE-like"/>
    <property type="match status" value="1"/>
</dbReference>
<evidence type="ECO:0000313" key="4">
    <source>
        <dbReference type="EMBL" id="EEB06371.1"/>
    </source>
</evidence>
<dbReference type="AlphaFoldDB" id="B6JXV3"/>
<keyword evidence="6" id="KW-1185">Reference proteome</keyword>
<dbReference type="GO" id="GO:0016020">
    <property type="term" value="C:membrane"/>
    <property type="evidence" value="ECO:0007669"/>
    <property type="project" value="GOC"/>
</dbReference>
<dbReference type="UniPathway" id="UPA00196"/>
<evidence type="ECO:0000256" key="2">
    <source>
        <dbReference type="ARBA" id="ARBA00012176"/>
    </source>
</evidence>
<organism evidence="4 6">
    <name type="scientific">Schizosaccharomyces japonicus (strain yFS275 / FY16936)</name>
    <name type="common">Fission yeast</name>
    <dbReference type="NCBI Taxonomy" id="402676"/>
    <lineage>
        <taxon>Eukaryota</taxon>
        <taxon>Fungi</taxon>
        <taxon>Dikarya</taxon>
        <taxon>Ascomycota</taxon>
        <taxon>Taphrinomycotina</taxon>
        <taxon>Schizosaccharomycetes</taxon>
        <taxon>Schizosaccharomycetales</taxon>
        <taxon>Schizosaccharomycetaceae</taxon>
        <taxon>Schizosaccharomyces</taxon>
    </lineage>
</organism>
<proteinExistence type="inferred from homology"/>
<reference evidence="4 6" key="1">
    <citation type="journal article" date="2011" name="Science">
        <title>Comparative functional genomics of the fission yeasts.</title>
        <authorList>
            <person name="Rhind N."/>
            <person name="Chen Z."/>
            <person name="Yassour M."/>
            <person name="Thompson D.A."/>
            <person name="Haas B.J."/>
            <person name="Habib N."/>
            <person name="Wapinski I."/>
            <person name="Roy S."/>
            <person name="Lin M.F."/>
            <person name="Heiman D.I."/>
            <person name="Young S.K."/>
            <person name="Furuya K."/>
            <person name="Guo Y."/>
            <person name="Pidoux A."/>
            <person name="Chen H.M."/>
            <person name="Robbertse B."/>
            <person name="Goldberg J.M."/>
            <person name="Aoki K."/>
            <person name="Bayne E.H."/>
            <person name="Berlin A.M."/>
            <person name="Desjardins C.A."/>
            <person name="Dobbs E."/>
            <person name="Dukaj L."/>
            <person name="Fan L."/>
            <person name="FitzGerald M.G."/>
            <person name="French C."/>
            <person name="Gujja S."/>
            <person name="Hansen K."/>
            <person name="Keifenheim D."/>
            <person name="Levin J.Z."/>
            <person name="Mosher R.A."/>
            <person name="Mueller C.A."/>
            <person name="Pfiffner J."/>
            <person name="Priest M."/>
            <person name="Russ C."/>
            <person name="Smialowska A."/>
            <person name="Swoboda P."/>
            <person name="Sykes S.M."/>
            <person name="Vaughn M."/>
            <person name="Vengrova S."/>
            <person name="Yoder R."/>
            <person name="Zeng Q."/>
            <person name="Allshire R."/>
            <person name="Baulcombe D."/>
            <person name="Birren B.W."/>
            <person name="Brown W."/>
            <person name="Ekwall K."/>
            <person name="Kellis M."/>
            <person name="Leatherwood J."/>
            <person name="Levin H."/>
            <person name="Margalit H."/>
            <person name="Martienssen R."/>
            <person name="Nieduszynski C.A."/>
            <person name="Spatafora J.W."/>
            <person name="Friedman N."/>
            <person name="Dalgaard J.Z."/>
            <person name="Baumann P."/>
            <person name="Niki H."/>
            <person name="Regev A."/>
            <person name="Nusbaum C."/>
        </authorList>
    </citation>
    <scope>NUCLEOTIDE SEQUENCE [LARGE SCALE GENOMIC DNA]</scope>
    <source>
        <strain evidence="6">yFS275 / FY16936</strain>
    </source>
</reference>
<dbReference type="InterPro" id="IPR003737">
    <property type="entry name" value="GlcNAc_PI_deacetylase-related"/>
</dbReference>
<dbReference type="GO" id="GO:0005783">
    <property type="term" value="C:endoplasmic reticulum"/>
    <property type="evidence" value="ECO:0000318"/>
    <property type="project" value="GO_Central"/>
</dbReference>
<feature type="chain" id="PRO_5002847298" description="N-acetylglucosaminylphosphatidylinositol deacetylase" evidence="3">
    <location>
        <begin position="19"/>
        <end position="253"/>
    </location>
</feature>
<dbReference type="RefSeq" id="XP_002172664.1">
    <property type="nucleotide sequence ID" value="XM_002172628.2"/>
</dbReference>
<dbReference type="GeneID" id="7048164"/>
<dbReference type="OMA" id="YVLESVN"/>
<gene>
    <name evidence="5" type="primary">gpi12</name>
    <name evidence="4" type="ORF">SJAG_01416</name>
</gene>
<dbReference type="InterPro" id="IPR024078">
    <property type="entry name" value="LmbE-like_dom_sf"/>
</dbReference>
<evidence type="ECO:0000313" key="6">
    <source>
        <dbReference type="Proteomes" id="UP000001744"/>
    </source>
</evidence>
<dbReference type="GO" id="GO:0000225">
    <property type="term" value="F:N-acetylglucosaminylphosphatidylinositol deacetylase activity"/>
    <property type="evidence" value="ECO:0000318"/>
    <property type="project" value="GO_Central"/>
</dbReference>
<dbReference type="PANTHER" id="PTHR12993:SF11">
    <property type="entry name" value="N-ACETYLGLUCOSAMINYL-PHOSPHATIDYLINOSITOL DE-N-ACETYLASE"/>
    <property type="match status" value="1"/>
</dbReference>
<name>B6JXV3_SCHJY</name>
<feature type="signal peptide" evidence="3">
    <location>
        <begin position="1"/>
        <end position="18"/>
    </location>
</feature>
<accession>B6JXV3</accession>
<evidence type="ECO:0000313" key="5">
    <source>
        <dbReference type="JaponicusDB" id="SJAG_01416"/>
    </source>
</evidence>
<dbReference type="STRING" id="402676.B6JXV3"/>
<protein>
    <recommendedName>
        <fullName evidence="2">N-acetylglucosaminylphosphatidylinositol deacetylase</fullName>
        <ecNumber evidence="2">3.5.1.89</ecNumber>
    </recommendedName>
</protein>